<protein>
    <submittedName>
        <fullName evidence="2">Uncharacterized protein</fullName>
    </submittedName>
</protein>
<dbReference type="AlphaFoldDB" id="A0AAP6ZZJ3"/>
<accession>A0AAP6ZZJ3</accession>
<gene>
    <name evidence="2" type="ORF">HMI46_14200</name>
</gene>
<proteinExistence type="predicted"/>
<feature type="region of interest" description="Disordered" evidence="1">
    <location>
        <begin position="44"/>
        <end position="67"/>
    </location>
</feature>
<sequence>MKKKHIILVLAFLVVAHGFGTYAALDRYLSSNAEVESVMEMPNASVNADGTDSAAKPAGKTFSTNEPNGKWNVDLMNMAVMSGEGVVDMASLDSGKTSEMAM</sequence>
<reference evidence="2 3" key="1">
    <citation type="submission" date="2020-05" db="EMBL/GenBank/DDBJ databases">
        <title>Whole genome sequencing and identification of novel metabolites from Paenibacillus alvei strain JR949.</title>
        <authorList>
            <person name="Rajendhran J."/>
            <person name="Sree Pranav P."/>
            <person name="Mahalakshmi B."/>
            <person name="Karthikeyan R."/>
        </authorList>
    </citation>
    <scope>NUCLEOTIDE SEQUENCE [LARGE SCALE GENOMIC DNA]</scope>
    <source>
        <strain evidence="2 3">JR949</strain>
    </source>
</reference>
<dbReference type="RefSeq" id="WP_171417181.1">
    <property type="nucleotide sequence ID" value="NZ_JABFOR010000016.1"/>
</dbReference>
<organism evidence="2 3">
    <name type="scientific">Paenibacillus alvei</name>
    <name type="common">Bacillus alvei</name>
    <dbReference type="NCBI Taxonomy" id="44250"/>
    <lineage>
        <taxon>Bacteria</taxon>
        <taxon>Bacillati</taxon>
        <taxon>Bacillota</taxon>
        <taxon>Bacilli</taxon>
        <taxon>Bacillales</taxon>
        <taxon>Paenibacillaceae</taxon>
        <taxon>Paenibacillus</taxon>
    </lineage>
</organism>
<name>A0AAP6ZZJ3_PAEAL</name>
<evidence type="ECO:0000313" key="3">
    <source>
        <dbReference type="Proteomes" id="UP000552038"/>
    </source>
</evidence>
<dbReference type="EMBL" id="JABFOR010000016">
    <property type="protein sequence ID" value="NOJ71705.1"/>
    <property type="molecule type" value="Genomic_DNA"/>
</dbReference>
<evidence type="ECO:0000313" key="2">
    <source>
        <dbReference type="EMBL" id="NOJ71705.1"/>
    </source>
</evidence>
<evidence type="ECO:0000256" key="1">
    <source>
        <dbReference type="SAM" id="MobiDB-lite"/>
    </source>
</evidence>
<comment type="caution">
    <text evidence="2">The sequence shown here is derived from an EMBL/GenBank/DDBJ whole genome shotgun (WGS) entry which is preliminary data.</text>
</comment>
<dbReference type="Proteomes" id="UP000552038">
    <property type="component" value="Unassembled WGS sequence"/>
</dbReference>